<dbReference type="SMART" id="SM00876">
    <property type="entry name" value="BATS"/>
    <property type="match status" value="1"/>
</dbReference>
<dbReference type="SFLD" id="SFLDS00029">
    <property type="entry name" value="Radical_SAM"/>
    <property type="match status" value="1"/>
</dbReference>
<sequence>MSKMNPKEWASQVIVQEEIDKYLVGGKDFIDEDEIFQKLSENESPSPDRIRAILKKSLSIKRLDPDETAALLNVKDPDLITEMEETALAVKRKVYDNRIVFFAPLYCSNLCVNSCLYCGFRKDNSKEKRRTLSMDEIRRETEHVIDEGHKRMIVVYGEHPLSDADYMAESIKAVYSVQRKSKNGNGDGRIRRVNINAAPMRTSDLKKLAEIGIGTYQVFQETYHKDTYSRIHPEGPKSDYRWRLYALHRAMDAGIDDLAIGALFGLYDWKFEVMGLLYHTMDLERQFGIGPHTISFPRLTEAIGSDLSTNSKYIVSDEEFKRIVTVLRLSVPYTGLIVTAREKPGIKKEVIKLGCTQTDASTNIDIGGYSETVKEETADTQQFTLGETRSLDEVIGEVADMGMISSFCTAGYRCGRTGDKIMNLLTECVEGKFCKLNAILTFKEYLEDYASEKTRLVGEKLIQKEMEEVRQIPFFKQHNLVEKLEEYYERISNGERDLYL</sequence>
<comment type="caution">
    <text evidence="8">The sequence shown here is derived from an EMBL/GenBank/DDBJ whole genome shotgun (WGS) entry which is preliminary data.</text>
</comment>
<dbReference type="eggNOG" id="COG0502">
    <property type="taxonomic scope" value="Bacteria"/>
</dbReference>
<dbReference type="Gene3D" id="3.20.20.70">
    <property type="entry name" value="Aldolase class I"/>
    <property type="match status" value="1"/>
</dbReference>
<gene>
    <name evidence="8" type="primary">thiH</name>
    <name evidence="8" type="ORF">CLIT_2c00760</name>
</gene>
<dbReference type="EC" id="4.1.99.19" evidence="8"/>
<evidence type="ECO:0000313" key="8">
    <source>
        <dbReference type="EMBL" id="KDR96470.1"/>
    </source>
</evidence>
<dbReference type="SUPFAM" id="SSF102114">
    <property type="entry name" value="Radical SAM enzymes"/>
    <property type="match status" value="1"/>
</dbReference>
<dbReference type="GO" id="GO:0051539">
    <property type="term" value="F:4 iron, 4 sulfur cluster binding"/>
    <property type="evidence" value="ECO:0007669"/>
    <property type="project" value="UniProtKB-KW"/>
</dbReference>
<evidence type="ECO:0000256" key="3">
    <source>
        <dbReference type="ARBA" id="ARBA00022691"/>
    </source>
</evidence>
<dbReference type="GO" id="GO:0046872">
    <property type="term" value="F:metal ion binding"/>
    <property type="evidence" value="ECO:0007669"/>
    <property type="project" value="UniProtKB-KW"/>
</dbReference>
<dbReference type="Proteomes" id="UP000027946">
    <property type="component" value="Unassembled WGS sequence"/>
</dbReference>
<comment type="cofactor">
    <cofactor evidence="1">
        <name>[4Fe-4S] cluster</name>
        <dbReference type="ChEBI" id="CHEBI:49883"/>
    </cofactor>
</comment>
<evidence type="ECO:0000313" key="9">
    <source>
        <dbReference type="Proteomes" id="UP000027946"/>
    </source>
</evidence>
<evidence type="ECO:0000256" key="5">
    <source>
        <dbReference type="ARBA" id="ARBA00023004"/>
    </source>
</evidence>
<dbReference type="Pfam" id="PF04055">
    <property type="entry name" value="Radical_SAM"/>
    <property type="match status" value="1"/>
</dbReference>
<dbReference type="EMBL" id="JJMM01000002">
    <property type="protein sequence ID" value="KDR96470.1"/>
    <property type="molecule type" value="Genomic_DNA"/>
</dbReference>
<evidence type="ECO:0000256" key="1">
    <source>
        <dbReference type="ARBA" id="ARBA00001966"/>
    </source>
</evidence>
<accession>A0A069RK02</accession>
<keyword evidence="5" id="KW-0408">Iron</keyword>
<evidence type="ECO:0000256" key="4">
    <source>
        <dbReference type="ARBA" id="ARBA00022723"/>
    </source>
</evidence>
<dbReference type="PANTHER" id="PTHR43583:SF2">
    <property type="entry name" value="THIAZOLE BIOSYNTHESIS PROTEIN"/>
    <property type="match status" value="1"/>
</dbReference>
<evidence type="ECO:0000256" key="2">
    <source>
        <dbReference type="ARBA" id="ARBA00022485"/>
    </source>
</evidence>
<keyword evidence="3" id="KW-0949">S-adenosyl-L-methionine</keyword>
<keyword evidence="8" id="KW-0456">Lyase</keyword>
<dbReference type="InterPro" id="IPR013785">
    <property type="entry name" value="Aldolase_TIM"/>
</dbReference>
<dbReference type="InterPro" id="IPR058240">
    <property type="entry name" value="rSAM_sf"/>
</dbReference>
<dbReference type="SFLD" id="SFLDG01081">
    <property type="entry name" value="cleavage_of_the_Ca-Cb_bond_in"/>
    <property type="match status" value="1"/>
</dbReference>
<keyword evidence="2" id="KW-0004">4Fe-4S</keyword>
<dbReference type="InterPro" id="IPR034428">
    <property type="entry name" value="ThiH/NoCL/HydG-like"/>
</dbReference>
<dbReference type="Pfam" id="PF06968">
    <property type="entry name" value="BATS"/>
    <property type="match status" value="1"/>
</dbReference>
<reference evidence="8 9" key="1">
    <citation type="submission" date="2014-03" db="EMBL/GenBank/DDBJ databases">
        <title>Genome sequence of Clostridium litorale W6, DSM 5388.</title>
        <authorList>
            <person name="Poehlein A."/>
            <person name="Jagirdar A."/>
            <person name="Khonsari B."/>
            <person name="Chibani C.M."/>
            <person name="Gutierrez Gutierrez D.A."/>
            <person name="Davydova E."/>
            <person name="Alghaithi H.S."/>
            <person name="Nair K.P."/>
            <person name="Dhamotharan K."/>
            <person name="Chandran L."/>
            <person name="G W."/>
            <person name="Daniel R."/>
        </authorList>
    </citation>
    <scope>NUCLEOTIDE SEQUENCE [LARGE SCALE GENOMIC DNA]</scope>
    <source>
        <strain evidence="8 9">W6</strain>
    </source>
</reference>
<name>A0A069RK02_PEPLI</name>
<keyword evidence="4" id="KW-0479">Metal-binding</keyword>
<dbReference type="SFLD" id="SFLDG01060">
    <property type="entry name" value="BATS_domain_containing"/>
    <property type="match status" value="1"/>
</dbReference>
<dbReference type="AlphaFoldDB" id="A0A069RK02"/>
<feature type="domain" description="Biotin and thiamin synthesis-associated" evidence="7">
    <location>
        <begin position="295"/>
        <end position="405"/>
    </location>
</feature>
<keyword evidence="6" id="KW-0411">Iron-sulfur</keyword>
<dbReference type="STRING" id="1121324.CLIT_2c00760"/>
<dbReference type="RefSeq" id="WP_038260888.1">
    <property type="nucleotide sequence ID" value="NZ_FSRH01000001.1"/>
</dbReference>
<dbReference type="PANTHER" id="PTHR43583">
    <property type="entry name" value="2-IMINOACETATE SYNTHASE"/>
    <property type="match status" value="1"/>
</dbReference>
<evidence type="ECO:0000256" key="6">
    <source>
        <dbReference type="ARBA" id="ARBA00023014"/>
    </source>
</evidence>
<keyword evidence="9" id="KW-1185">Reference proteome</keyword>
<proteinExistence type="predicted"/>
<dbReference type="InterPro" id="IPR024007">
    <property type="entry name" value="FeFe-hyd_mat_HydG"/>
</dbReference>
<dbReference type="InterPro" id="IPR010722">
    <property type="entry name" value="BATS_dom"/>
</dbReference>
<evidence type="ECO:0000259" key="7">
    <source>
        <dbReference type="SMART" id="SM00876"/>
    </source>
</evidence>
<dbReference type="GO" id="GO:0036355">
    <property type="term" value="F:2-iminoacetate synthase activity"/>
    <property type="evidence" value="ECO:0007669"/>
    <property type="project" value="UniProtKB-EC"/>
</dbReference>
<dbReference type="NCBIfam" id="TIGR03955">
    <property type="entry name" value="rSAM_HydG"/>
    <property type="match status" value="1"/>
</dbReference>
<protein>
    <submittedName>
        <fullName evidence="8">2-iminoacetate synthase ThiH</fullName>
        <ecNumber evidence="8">4.1.99.19</ecNumber>
    </submittedName>
</protein>
<organism evidence="8 9">
    <name type="scientific">Peptoclostridium litorale DSM 5388</name>
    <dbReference type="NCBI Taxonomy" id="1121324"/>
    <lineage>
        <taxon>Bacteria</taxon>
        <taxon>Bacillati</taxon>
        <taxon>Bacillota</taxon>
        <taxon>Clostridia</taxon>
        <taxon>Peptostreptococcales</taxon>
        <taxon>Peptoclostridiaceae</taxon>
        <taxon>Peptoclostridium</taxon>
    </lineage>
</organism>
<dbReference type="InterPro" id="IPR007197">
    <property type="entry name" value="rSAM"/>
</dbReference>